<protein>
    <submittedName>
        <fullName evidence="3">CGNR zinc finger domain-containing protein</fullName>
    </submittedName>
</protein>
<dbReference type="PANTHER" id="PTHR35525">
    <property type="entry name" value="BLL6575 PROTEIN"/>
    <property type="match status" value="1"/>
</dbReference>
<dbReference type="InterPro" id="IPR023286">
    <property type="entry name" value="ABATE_dom_sf"/>
</dbReference>
<dbReference type="InterPro" id="IPR010852">
    <property type="entry name" value="ABATE"/>
</dbReference>
<evidence type="ECO:0000313" key="4">
    <source>
        <dbReference type="Proteomes" id="UP001501115"/>
    </source>
</evidence>
<dbReference type="PANTHER" id="PTHR35525:SF3">
    <property type="entry name" value="BLL6575 PROTEIN"/>
    <property type="match status" value="1"/>
</dbReference>
<dbReference type="SUPFAM" id="SSF160904">
    <property type="entry name" value="Jann2411-like"/>
    <property type="match status" value="1"/>
</dbReference>
<feature type="region of interest" description="Disordered" evidence="1">
    <location>
        <begin position="192"/>
        <end position="221"/>
    </location>
</feature>
<dbReference type="RefSeq" id="WP_345660806.1">
    <property type="nucleotide sequence ID" value="NZ_BAABET010000002.1"/>
</dbReference>
<organism evidence="3 4">
    <name type="scientific">Streptomyces venetus</name>
    <dbReference type="NCBI Taxonomy" id="1701086"/>
    <lineage>
        <taxon>Bacteria</taxon>
        <taxon>Bacillati</taxon>
        <taxon>Actinomycetota</taxon>
        <taxon>Actinomycetes</taxon>
        <taxon>Kitasatosporales</taxon>
        <taxon>Streptomycetaceae</taxon>
        <taxon>Streptomyces</taxon>
    </lineage>
</organism>
<dbReference type="Pfam" id="PF11706">
    <property type="entry name" value="zf-CGNR"/>
    <property type="match status" value="1"/>
</dbReference>
<dbReference type="Gene3D" id="1.10.3300.10">
    <property type="entry name" value="Jann2411-like domain"/>
    <property type="match status" value="1"/>
</dbReference>
<name>A0ABP8FEZ2_9ACTN</name>
<dbReference type="EMBL" id="BAABET010000002">
    <property type="protein sequence ID" value="GAA4301732.1"/>
    <property type="molecule type" value="Genomic_DNA"/>
</dbReference>
<dbReference type="Pfam" id="PF07336">
    <property type="entry name" value="ABATE"/>
    <property type="match status" value="1"/>
</dbReference>
<proteinExistence type="predicted"/>
<gene>
    <name evidence="3" type="ORF">GCM10023086_17750</name>
</gene>
<sequence>MSGPAGETPNQTPGLTLVSREGKPYRFDPGALCLELTATGGPGAFARYEVLHEPADLIAWAGRSRLPEGLDLTVSAEELERARALRDALFLLAADRAHGRPLRAADLDVVNAAAAGPPLVARIAPDGSRGWAPGATGTHLISTVARDAIDLFTGRYAHRVRECGAHNCFLLFVDTSRPGRRRWCAMEHCGNREKARTHRARHTPANPNPNPNPKPNWKSNP</sequence>
<evidence type="ECO:0000313" key="3">
    <source>
        <dbReference type="EMBL" id="GAA4301732.1"/>
    </source>
</evidence>
<comment type="caution">
    <text evidence="3">The sequence shown here is derived from an EMBL/GenBank/DDBJ whole genome shotgun (WGS) entry which is preliminary data.</text>
</comment>
<keyword evidence="4" id="KW-1185">Reference proteome</keyword>
<reference evidence="4" key="1">
    <citation type="journal article" date="2019" name="Int. J. Syst. Evol. Microbiol.">
        <title>The Global Catalogue of Microorganisms (GCM) 10K type strain sequencing project: providing services to taxonomists for standard genome sequencing and annotation.</title>
        <authorList>
            <consortium name="The Broad Institute Genomics Platform"/>
            <consortium name="The Broad Institute Genome Sequencing Center for Infectious Disease"/>
            <person name="Wu L."/>
            <person name="Ma J."/>
        </authorList>
    </citation>
    <scope>NUCLEOTIDE SEQUENCE [LARGE SCALE GENOMIC DNA]</scope>
    <source>
        <strain evidence="4">JCM 31290</strain>
    </source>
</reference>
<evidence type="ECO:0000256" key="1">
    <source>
        <dbReference type="SAM" id="MobiDB-lite"/>
    </source>
</evidence>
<dbReference type="InterPro" id="IPR021005">
    <property type="entry name" value="Znf_CGNR"/>
</dbReference>
<dbReference type="Proteomes" id="UP001501115">
    <property type="component" value="Unassembled WGS sequence"/>
</dbReference>
<accession>A0ABP8FEZ2</accession>
<feature type="domain" description="Zinc finger CGNR" evidence="2">
    <location>
        <begin position="159"/>
        <end position="202"/>
    </location>
</feature>
<evidence type="ECO:0000259" key="2">
    <source>
        <dbReference type="Pfam" id="PF11706"/>
    </source>
</evidence>